<evidence type="ECO:0000313" key="2">
    <source>
        <dbReference type="Proteomes" id="UP000186176"/>
    </source>
</evidence>
<dbReference type="PANTHER" id="PTHR42663">
    <property type="entry name" value="HYDROLASE C777.06C-RELATED-RELATED"/>
    <property type="match status" value="1"/>
</dbReference>
<gene>
    <name evidence="1" type="ORF">cubi_01590</name>
</gene>
<keyword evidence="2" id="KW-1185">Reference proteome</keyword>
<sequence length="367" mass="41953">MNGYILFLGSGSKEGIPNLEHVFKNIDNINKGNDPFCEICQKSIKIKSKNVRNPFSIIIKSPLSNIDNFQNEDHNTFLFEIGSSFRTSMLQYAIPANINRIDSIFCMSSNESSFNGIDETREVQIYERPVSNDGIVFYEPKIRVPTYLTCSAIYALNDWYRYIINYSLKDDLKSKTKIGCVRLNILDPRNSPNAISIDSLSAFNDYLNLSKNFEITDSTENNLTFNPIIIQYSNEIKIISLFFIDSDNKLCSGYCIEYIHDKKVICIVPTYSIIPKETLVLLKAISLINILIFPIIPNDSFSINSESIKDSINFCAKMMNAEKVFFYNINCNCSHEFVQRIVNEKSIEFPNINFTVSFDSQLVPINS</sequence>
<dbReference type="InterPro" id="IPR036866">
    <property type="entry name" value="RibonucZ/Hydroxyglut_hydro"/>
</dbReference>
<dbReference type="Gene3D" id="3.60.15.10">
    <property type="entry name" value="Ribonuclease Z/Hydroxyacylglutathione hydrolase-like"/>
    <property type="match status" value="1"/>
</dbReference>
<dbReference type="RefSeq" id="XP_028873829.1">
    <property type="nucleotide sequence ID" value="XM_029018602.1"/>
</dbReference>
<accession>A0A1J4MDF3</accession>
<dbReference type="PANTHER" id="PTHR42663:SF6">
    <property type="entry name" value="HYDROLASE C777.06C-RELATED"/>
    <property type="match status" value="1"/>
</dbReference>
<dbReference type="Proteomes" id="UP000186176">
    <property type="component" value="Unassembled WGS sequence"/>
</dbReference>
<proteinExistence type="predicted"/>
<dbReference type="AlphaFoldDB" id="A0A1J4MDF3"/>
<comment type="caution">
    <text evidence="1">The sequence shown here is derived from an EMBL/GenBank/DDBJ whole genome shotgun (WGS) entry which is preliminary data.</text>
</comment>
<dbReference type="EMBL" id="LRBP01000025">
    <property type="protein sequence ID" value="OII72257.1"/>
    <property type="molecule type" value="Genomic_DNA"/>
</dbReference>
<evidence type="ECO:0000313" key="1">
    <source>
        <dbReference type="EMBL" id="OII72257.1"/>
    </source>
</evidence>
<dbReference type="VEuPathDB" id="CryptoDB:cubi_01590"/>
<protein>
    <submittedName>
        <fullName evidence="1">Uncharacterized protein</fullName>
    </submittedName>
</protein>
<dbReference type="GeneID" id="39978381"/>
<organism evidence="1 2">
    <name type="scientific">Cryptosporidium ubiquitum</name>
    <dbReference type="NCBI Taxonomy" id="857276"/>
    <lineage>
        <taxon>Eukaryota</taxon>
        <taxon>Sar</taxon>
        <taxon>Alveolata</taxon>
        <taxon>Apicomplexa</taxon>
        <taxon>Conoidasida</taxon>
        <taxon>Coccidia</taxon>
        <taxon>Eucoccidiorida</taxon>
        <taxon>Eimeriorina</taxon>
        <taxon>Cryptosporidiidae</taxon>
        <taxon>Cryptosporidium</taxon>
    </lineage>
</organism>
<name>A0A1J4MDF3_9CRYT</name>
<reference evidence="1 2" key="1">
    <citation type="submission" date="2016-10" db="EMBL/GenBank/DDBJ databases">
        <title>Reductive evolution of mitochondrial metabolism and differential evolution of invasion-related proteins in Cryptosporidium.</title>
        <authorList>
            <person name="Liu S."/>
            <person name="Roellig D.M."/>
            <person name="Guo Y."/>
            <person name="Li N."/>
            <person name="Frace M.A."/>
            <person name="Tang K."/>
            <person name="Zhang L."/>
            <person name="Feng Y."/>
            <person name="Xiao L."/>
        </authorList>
    </citation>
    <scope>NUCLEOTIDE SEQUENCE [LARGE SCALE GENOMIC DNA]</scope>
    <source>
        <strain evidence="1">39726</strain>
    </source>
</reference>
<dbReference type="OrthoDB" id="341300at2759"/>